<sequence length="320" mass="35627">MNFSRTSLLLLALLAPSSAFTASKPAYASSTSLASSALGDAGLNAAIRRELNYKPGEADTDFARRYKHLVGKKVKTVGEAFADFTKLLGFTINPLYKNMVTDLVGTTHLNIVNARFTRDPVWSLGVLFTCDLLLKNYPEKEVGEKIVTSLFQSVGLNEAEVRAEAAMIDQWAQGKSRADIEAALTGEGDSPLAAIARSVKADEFWMYSRYFGLGLLKIMEDVGVEMDKDEVYPVMEDWVGKKLGKSYITACADSDLFFRIKDKLDMMETMMKEIEIREKKRMAERLEEKAEAAMRAAEREEKMQAEIAAEAAKNRERVQG</sequence>
<feature type="chain" id="PRO_5011989498" evidence="3">
    <location>
        <begin position="20"/>
        <end position="320"/>
    </location>
</feature>
<keyword evidence="1" id="KW-0175">Coiled coil</keyword>
<gene>
    <name evidence="4" type="ORF">FisN_25Hh197</name>
</gene>
<organism evidence="4 5">
    <name type="scientific">Fistulifera solaris</name>
    <name type="common">Oleaginous diatom</name>
    <dbReference type="NCBI Taxonomy" id="1519565"/>
    <lineage>
        <taxon>Eukaryota</taxon>
        <taxon>Sar</taxon>
        <taxon>Stramenopiles</taxon>
        <taxon>Ochrophyta</taxon>
        <taxon>Bacillariophyta</taxon>
        <taxon>Bacillariophyceae</taxon>
        <taxon>Bacillariophycidae</taxon>
        <taxon>Naviculales</taxon>
        <taxon>Naviculaceae</taxon>
        <taxon>Fistulifera</taxon>
    </lineage>
</organism>
<dbReference type="EMBL" id="BDSP01000124">
    <property type="protein sequence ID" value="GAX18213.1"/>
    <property type="molecule type" value="Genomic_DNA"/>
</dbReference>
<reference evidence="4 5" key="1">
    <citation type="journal article" date="2015" name="Plant Cell">
        <title>Oil accumulation by the oleaginous diatom Fistulifera solaris as revealed by the genome and transcriptome.</title>
        <authorList>
            <person name="Tanaka T."/>
            <person name="Maeda Y."/>
            <person name="Veluchamy A."/>
            <person name="Tanaka M."/>
            <person name="Abida H."/>
            <person name="Marechal E."/>
            <person name="Bowler C."/>
            <person name="Muto M."/>
            <person name="Sunaga Y."/>
            <person name="Tanaka M."/>
            <person name="Yoshino T."/>
            <person name="Taniguchi T."/>
            <person name="Fukuda Y."/>
            <person name="Nemoto M."/>
            <person name="Matsumoto M."/>
            <person name="Wong P.S."/>
            <person name="Aburatani S."/>
            <person name="Fujibuchi W."/>
        </authorList>
    </citation>
    <scope>NUCLEOTIDE SEQUENCE [LARGE SCALE GENOMIC DNA]</scope>
    <source>
        <strain evidence="4 5">JPCC DA0580</strain>
    </source>
</reference>
<comment type="caution">
    <text evidence="4">The sequence shown here is derived from an EMBL/GenBank/DDBJ whole genome shotgun (WGS) entry which is preliminary data.</text>
</comment>
<feature type="signal peptide" evidence="3">
    <location>
        <begin position="1"/>
        <end position="19"/>
    </location>
</feature>
<protein>
    <submittedName>
        <fullName evidence="4">Uncharacterized protein</fullName>
    </submittedName>
</protein>
<dbReference type="AlphaFoldDB" id="A0A1Z5JVZ6"/>
<keyword evidence="3" id="KW-0732">Signal</keyword>
<feature type="compositionally biased region" description="Basic and acidic residues" evidence="2">
    <location>
        <begin position="290"/>
        <end position="304"/>
    </location>
</feature>
<evidence type="ECO:0000256" key="3">
    <source>
        <dbReference type="SAM" id="SignalP"/>
    </source>
</evidence>
<accession>A0A1Z5JVZ6</accession>
<evidence type="ECO:0000313" key="5">
    <source>
        <dbReference type="Proteomes" id="UP000198406"/>
    </source>
</evidence>
<dbReference type="OrthoDB" id="4812at2759"/>
<dbReference type="PANTHER" id="PTHR34793:SF1">
    <property type="entry name" value="PROTEIN THYLAKOID FORMATION 1, CHLOROPLASTIC"/>
    <property type="match status" value="1"/>
</dbReference>
<evidence type="ECO:0000256" key="1">
    <source>
        <dbReference type="ARBA" id="ARBA00023054"/>
    </source>
</evidence>
<keyword evidence="5" id="KW-1185">Reference proteome</keyword>
<dbReference type="GO" id="GO:0010207">
    <property type="term" value="P:photosystem II assembly"/>
    <property type="evidence" value="ECO:0007669"/>
    <property type="project" value="InterPro"/>
</dbReference>
<dbReference type="PANTHER" id="PTHR34793">
    <property type="entry name" value="PROTEIN THYLAKOID FORMATION 1, CHLOROPLASTIC"/>
    <property type="match status" value="1"/>
</dbReference>
<name>A0A1Z5JVZ6_FISSO</name>
<proteinExistence type="predicted"/>
<dbReference type="Pfam" id="PF11264">
    <property type="entry name" value="ThylakoidFormat"/>
    <property type="match status" value="1"/>
</dbReference>
<feature type="region of interest" description="Disordered" evidence="2">
    <location>
        <begin position="290"/>
        <end position="320"/>
    </location>
</feature>
<dbReference type="InterPro" id="IPR017499">
    <property type="entry name" value="Thf1"/>
</dbReference>
<evidence type="ECO:0000313" key="4">
    <source>
        <dbReference type="EMBL" id="GAX18213.1"/>
    </source>
</evidence>
<dbReference type="InParanoid" id="A0A1Z5JVZ6"/>
<dbReference type="Proteomes" id="UP000198406">
    <property type="component" value="Unassembled WGS sequence"/>
</dbReference>
<evidence type="ECO:0000256" key="2">
    <source>
        <dbReference type="SAM" id="MobiDB-lite"/>
    </source>
</evidence>